<comment type="caution">
    <text evidence="2">The sequence shown here is derived from an EMBL/GenBank/DDBJ whole genome shotgun (WGS) entry which is preliminary data.</text>
</comment>
<accession>A0AA36J011</accession>
<dbReference type="EMBL" id="CAUJNA010003216">
    <property type="protein sequence ID" value="CAJ1396000.1"/>
    <property type="molecule type" value="Genomic_DNA"/>
</dbReference>
<keyword evidence="1" id="KW-0175">Coiled coil</keyword>
<protein>
    <submittedName>
        <fullName evidence="2">Uncharacterized protein</fullName>
    </submittedName>
</protein>
<feature type="coiled-coil region" evidence="1">
    <location>
        <begin position="63"/>
        <end position="113"/>
    </location>
</feature>
<organism evidence="2 3">
    <name type="scientific">Effrenium voratum</name>
    <dbReference type="NCBI Taxonomy" id="2562239"/>
    <lineage>
        <taxon>Eukaryota</taxon>
        <taxon>Sar</taxon>
        <taxon>Alveolata</taxon>
        <taxon>Dinophyceae</taxon>
        <taxon>Suessiales</taxon>
        <taxon>Symbiodiniaceae</taxon>
        <taxon>Effrenium</taxon>
    </lineage>
</organism>
<name>A0AA36J011_9DINO</name>
<evidence type="ECO:0000313" key="3">
    <source>
        <dbReference type="Proteomes" id="UP001178507"/>
    </source>
</evidence>
<evidence type="ECO:0000256" key="1">
    <source>
        <dbReference type="SAM" id="Coils"/>
    </source>
</evidence>
<sequence>MGCDFDLLIQVYSQKKWRTSLFLQTKTRCGGFPLCEAMRRLGRAAPDCGRVACGEPVQLLGGAEARQEMAARLEAELKDLVESMRSSTTSKEKEQLAKEKEQTEEKLMHLDSGHMLTEYVSDSHCLLYSLEQFKEYVNGLRGIEDQQEAVQRGAGQGRNPNWGLYSRLLGPVPDWAERLSTTSPLATDCDALWLDDSEEWQELVGTDIKKRQAASCEQWRAHLDRVLRAKRLPQEVVKTLAQLSVPHLRLRVALMDDEGQCSNVRLGDFSEPSCSLM</sequence>
<reference evidence="2" key="1">
    <citation type="submission" date="2023-08" db="EMBL/GenBank/DDBJ databases">
        <authorList>
            <person name="Chen Y."/>
            <person name="Shah S."/>
            <person name="Dougan E. K."/>
            <person name="Thang M."/>
            <person name="Chan C."/>
        </authorList>
    </citation>
    <scope>NUCLEOTIDE SEQUENCE</scope>
</reference>
<dbReference type="Proteomes" id="UP001178507">
    <property type="component" value="Unassembled WGS sequence"/>
</dbReference>
<dbReference type="AlphaFoldDB" id="A0AA36J011"/>
<keyword evidence="3" id="KW-1185">Reference proteome</keyword>
<evidence type="ECO:0000313" key="2">
    <source>
        <dbReference type="EMBL" id="CAJ1396000.1"/>
    </source>
</evidence>
<gene>
    <name evidence="2" type="ORF">EVOR1521_LOCUS20293</name>
</gene>
<proteinExistence type="predicted"/>